<reference evidence="1" key="2">
    <citation type="journal article" date="2015" name="Data Brief">
        <title>Shoot transcriptome of the giant reed, Arundo donax.</title>
        <authorList>
            <person name="Barrero R.A."/>
            <person name="Guerrero F.D."/>
            <person name="Moolhuijzen P."/>
            <person name="Goolsby J.A."/>
            <person name="Tidwell J."/>
            <person name="Bellgard S.E."/>
            <person name="Bellgard M.I."/>
        </authorList>
    </citation>
    <scope>NUCLEOTIDE SEQUENCE</scope>
    <source>
        <tissue evidence="1">Shoot tissue taken approximately 20 cm above the soil surface</tissue>
    </source>
</reference>
<sequence>MFQVHSCFKLCSRSMCYACKHYIHNILLLLPYPLPVSMYIRQESIQGRYLRVSNGNDCCCGCEMLRNVQHMLPALLLSNTH</sequence>
<name>A0A0A9HPW3_ARUDO</name>
<dbReference type="EMBL" id="GBRH01158761">
    <property type="protein sequence ID" value="JAE39135.1"/>
    <property type="molecule type" value="Transcribed_RNA"/>
</dbReference>
<proteinExistence type="predicted"/>
<protein>
    <submittedName>
        <fullName evidence="1">Uncharacterized protein</fullName>
    </submittedName>
</protein>
<organism evidence="1">
    <name type="scientific">Arundo donax</name>
    <name type="common">Giant reed</name>
    <name type="synonym">Donax arundinaceus</name>
    <dbReference type="NCBI Taxonomy" id="35708"/>
    <lineage>
        <taxon>Eukaryota</taxon>
        <taxon>Viridiplantae</taxon>
        <taxon>Streptophyta</taxon>
        <taxon>Embryophyta</taxon>
        <taxon>Tracheophyta</taxon>
        <taxon>Spermatophyta</taxon>
        <taxon>Magnoliopsida</taxon>
        <taxon>Liliopsida</taxon>
        <taxon>Poales</taxon>
        <taxon>Poaceae</taxon>
        <taxon>PACMAD clade</taxon>
        <taxon>Arundinoideae</taxon>
        <taxon>Arundineae</taxon>
        <taxon>Arundo</taxon>
    </lineage>
</organism>
<dbReference type="AlphaFoldDB" id="A0A0A9HPW3"/>
<reference evidence="1" key="1">
    <citation type="submission" date="2014-09" db="EMBL/GenBank/DDBJ databases">
        <authorList>
            <person name="Magalhaes I.L.F."/>
            <person name="Oliveira U."/>
            <person name="Santos F.R."/>
            <person name="Vidigal T.H.D.A."/>
            <person name="Brescovit A.D."/>
            <person name="Santos A.J."/>
        </authorList>
    </citation>
    <scope>NUCLEOTIDE SEQUENCE</scope>
    <source>
        <tissue evidence="1">Shoot tissue taken approximately 20 cm above the soil surface</tissue>
    </source>
</reference>
<evidence type="ECO:0000313" key="1">
    <source>
        <dbReference type="EMBL" id="JAE39135.1"/>
    </source>
</evidence>
<accession>A0A0A9HPW3</accession>